<comment type="caution">
    <text evidence="2">The sequence shown here is derived from an EMBL/GenBank/DDBJ whole genome shotgun (WGS) entry which is preliminary data.</text>
</comment>
<keyword evidence="3" id="KW-1185">Reference proteome</keyword>
<dbReference type="PANTHER" id="PTHR23131">
    <property type="entry name" value="ENDORIBONUCLEASE LACTB2"/>
    <property type="match status" value="1"/>
</dbReference>
<dbReference type="InterPro" id="IPR036388">
    <property type="entry name" value="WH-like_DNA-bd_sf"/>
</dbReference>
<dbReference type="PANTHER" id="PTHR23131:SF4">
    <property type="entry name" value="METALLO-BETA-LACTAMASE SUPERFAMILY POTEIN"/>
    <property type="match status" value="1"/>
</dbReference>
<reference evidence="2 3" key="1">
    <citation type="submission" date="2024-03" db="EMBL/GenBank/DDBJ databases">
        <title>Human intestinal bacterial collection.</title>
        <authorList>
            <person name="Pauvert C."/>
            <person name="Hitch T.C.A."/>
            <person name="Clavel T."/>
        </authorList>
    </citation>
    <scope>NUCLEOTIDE SEQUENCE [LARGE SCALE GENOMIC DNA]</scope>
    <source>
        <strain evidence="2 3">CLA-AP-H27</strain>
    </source>
</reference>
<dbReference type="InterPro" id="IPR050662">
    <property type="entry name" value="Sec-metab_biosynth-thioest"/>
</dbReference>
<dbReference type="Pfam" id="PF00753">
    <property type="entry name" value="Lactamase_B"/>
    <property type="match status" value="1"/>
</dbReference>
<protein>
    <submittedName>
        <fullName evidence="2">MBL fold metallo-hydrolase</fullName>
    </submittedName>
</protein>
<sequence length="337" mass="38244">MTTYDIREVLPGVFRIPVPLEGNPLKELNSYLFLGSRETGRRNLLVDTGFRTEGCKKALLEGLAQLGVSMEDTDILLTHLHADHSGNAPELIRPGGKVYISREDYRFMDGTLQEHRSERFRENGIAEDLLQAMLACTPSRTMAAPLSFRDYTLLEEGDMIPAGRYMLRAIWTPGHTPGHFCFEVCGTGAMLLGDHVLFDITPNITDWWDVPDSLGDYLRSLDKIAAYPVTLPLPGHREAGDTKLRISQLKEHHKKRLADCLRIVRELQHDPVKKPCLYDITGCMKWKIHCNGWDDFPPAQRWFALGECFAHLDHLKQEGLVREVHGETGVHYESVEK</sequence>
<dbReference type="RefSeq" id="WP_349228645.1">
    <property type="nucleotide sequence ID" value="NZ_JBBMFJ010000005.1"/>
</dbReference>
<feature type="domain" description="Metallo-beta-lactamase" evidence="1">
    <location>
        <begin position="27"/>
        <end position="236"/>
    </location>
</feature>
<dbReference type="SMART" id="SM00849">
    <property type="entry name" value="Lactamase_B"/>
    <property type="match status" value="1"/>
</dbReference>
<dbReference type="EMBL" id="JBBMFJ010000005">
    <property type="protein sequence ID" value="MEQ2562318.1"/>
    <property type="molecule type" value="Genomic_DNA"/>
</dbReference>
<dbReference type="InterPro" id="IPR036866">
    <property type="entry name" value="RibonucZ/Hydroxyglut_hydro"/>
</dbReference>
<dbReference type="Gene3D" id="1.10.10.10">
    <property type="entry name" value="Winged helix-like DNA-binding domain superfamily/Winged helix DNA-binding domain"/>
    <property type="match status" value="1"/>
</dbReference>
<gene>
    <name evidence="2" type="ORF">WMO41_03910</name>
</gene>
<name>A0ABV1HL07_9FIRM</name>
<dbReference type="Proteomes" id="UP001437460">
    <property type="component" value="Unassembled WGS sequence"/>
</dbReference>
<evidence type="ECO:0000259" key="1">
    <source>
        <dbReference type="SMART" id="SM00849"/>
    </source>
</evidence>
<evidence type="ECO:0000313" key="3">
    <source>
        <dbReference type="Proteomes" id="UP001437460"/>
    </source>
</evidence>
<dbReference type="Gene3D" id="3.60.15.10">
    <property type="entry name" value="Ribonuclease Z/Hydroxyacylglutathione hydrolase-like"/>
    <property type="match status" value="1"/>
</dbReference>
<proteinExistence type="predicted"/>
<dbReference type="SUPFAM" id="SSF56281">
    <property type="entry name" value="Metallo-hydrolase/oxidoreductase"/>
    <property type="match status" value="1"/>
</dbReference>
<accession>A0ABV1HL07</accession>
<evidence type="ECO:0000313" key="2">
    <source>
        <dbReference type="EMBL" id="MEQ2562318.1"/>
    </source>
</evidence>
<dbReference type="InterPro" id="IPR001279">
    <property type="entry name" value="Metallo-B-lactamas"/>
</dbReference>
<organism evidence="2 3">
    <name type="scientific">Ventrimonas faecis</name>
    <dbReference type="NCBI Taxonomy" id="3133170"/>
    <lineage>
        <taxon>Bacteria</taxon>
        <taxon>Bacillati</taxon>
        <taxon>Bacillota</taxon>
        <taxon>Clostridia</taxon>
        <taxon>Lachnospirales</taxon>
        <taxon>Lachnospiraceae</taxon>
        <taxon>Ventrimonas</taxon>
    </lineage>
</organism>